<name>A0A0G3GM76_9CORY</name>
<gene>
    <name evidence="3" type="ORF">CEPID_02275</name>
</gene>
<dbReference type="SUPFAM" id="SSF56563">
    <property type="entry name" value="Major capsid protein gp5"/>
    <property type="match status" value="1"/>
</dbReference>
<reference evidence="3 4" key="1">
    <citation type="submission" date="2015-05" db="EMBL/GenBank/DDBJ databases">
        <title>Complete genome sequence of Corynebacterium epidermidicanis DSM 45586, isolated from the skin of a dog suffering from pruritus.</title>
        <authorList>
            <person name="Ruckert C."/>
            <person name="Albersmeier A."/>
            <person name="Winkler A."/>
            <person name="Tauch A."/>
        </authorList>
    </citation>
    <scope>NUCLEOTIDE SEQUENCE [LARGE SCALE GENOMIC DNA]</scope>
    <source>
        <strain evidence="3 4">DSM 45586</strain>
    </source>
</reference>
<proteinExistence type="predicted"/>
<evidence type="ECO:0000313" key="3">
    <source>
        <dbReference type="EMBL" id="AKK02336.1"/>
    </source>
</evidence>
<protein>
    <submittedName>
        <fullName evidence="3">Phage major capsid protein, HK97 family</fullName>
    </submittedName>
</protein>
<dbReference type="AlphaFoldDB" id="A0A0G3GM76"/>
<dbReference type="PATRIC" id="fig|1050174.4.peg.461"/>
<sequence length="280" mass="30276">MATNTTSNHGTLIKDQVSTMLVQPLEAASIVLASGPTIFPSSEPVRVPRLDSSGDVTWVGEGELIPDNYTAGFSEIPLMPKERKSLKVICRFTNELIRMAAIGVSPIMQQRIVTDVKNKLDDALLVGDGSDNTITGIFNQPGTQKGALDLSKPDSLLDALALTTAKEVTPNRWFINAGDFFTLRKVKDGNGRYILTEDITSDTTYKLFGIPVTVSNKVPAGKAALLDMKQVAVVRDVDPAITILNERYAEYDEVGIRVVTRYDLGLLNPKGVVILEAAGA</sequence>
<comment type="subcellular location">
    <subcellularLocation>
        <location evidence="1">Virion</location>
    </subcellularLocation>
</comment>
<evidence type="ECO:0000313" key="4">
    <source>
        <dbReference type="Proteomes" id="UP000035368"/>
    </source>
</evidence>
<accession>A0A0G3GM76</accession>
<dbReference type="Gene3D" id="3.30.2320.10">
    <property type="entry name" value="hypothetical protein PF0899 domain"/>
    <property type="match status" value="1"/>
</dbReference>
<dbReference type="InterPro" id="IPR024455">
    <property type="entry name" value="Phage_capsid"/>
</dbReference>
<organism evidence="3 4">
    <name type="scientific">Corynebacterium epidermidicanis</name>
    <dbReference type="NCBI Taxonomy" id="1050174"/>
    <lineage>
        <taxon>Bacteria</taxon>
        <taxon>Bacillati</taxon>
        <taxon>Actinomycetota</taxon>
        <taxon>Actinomycetes</taxon>
        <taxon>Mycobacteriales</taxon>
        <taxon>Corynebacteriaceae</taxon>
        <taxon>Corynebacterium</taxon>
    </lineage>
</organism>
<keyword evidence="4" id="KW-1185">Reference proteome</keyword>
<dbReference type="InterPro" id="IPR054612">
    <property type="entry name" value="Phage_capsid-like_C"/>
</dbReference>
<dbReference type="Pfam" id="PF05065">
    <property type="entry name" value="Phage_capsid"/>
    <property type="match status" value="1"/>
</dbReference>
<evidence type="ECO:0000259" key="2">
    <source>
        <dbReference type="Pfam" id="PF05065"/>
    </source>
</evidence>
<dbReference type="Proteomes" id="UP000035368">
    <property type="component" value="Chromosome"/>
</dbReference>
<dbReference type="NCBIfam" id="TIGR01554">
    <property type="entry name" value="major_cap_HK97"/>
    <property type="match status" value="1"/>
</dbReference>
<evidence type="ECO:0000256" key="1">
    <source>
        <dbReference type="ARBA" id="ARBA00004328"/>
    </source>
</evidence>
<dbReference type="KEGG" id="cei:CEPID_02275"/>
<dbReference type="OrthoDB" id="9806592at2"/>
<dbReference type="RefSeq" id="WP_047239572.1">
    <property type="nucleotide sequence ID" value="NZ_CP011541.1"/>
</dbReference>
<feature type="domain" description="Phage capsid-like C-terminal" evidence="2">
    <location>
        <begin position="10"/>
        <end position="276"/>
    </location>
</feature>
<dbReference type="STRING" id="1050174.CEPID_02275"/>
<dbReference type="EMBL" id="CP011541">
    <property type="protein sequence ID" value="AKK02336.1"/>
    <property type="molecule type" value="Genomic_DNA"/>
</dbReference>